<reference evidence="1 2" key="1">
    <citation type="submission" date="2024-07" db="EMBL/GenBank/DDBJ databases">
        <authorList>
            <person name="Ren Q."/>
        </authorList>
    </citation>
    <scope>NUCLEOTIDE SEQUENCE [LARGE SCALE GENOMIC DNA]</scope>
    <source>
        <strain evidence="1 2">REN37</strain>
    </source>
</reference>
<proteinExistence type="predicted"/>
<dbReference type="Pfam" id="PF04315">
    <property type="entry name" value="EpmC"/>
    <property type="match status" value="1"/>
</dbReference>
<comment type="caution">
    <text evidence="1">The sequence shown here is derived from an EMBL/GenBank/DDBJ whole genome shotgun (WGS) entry which is preliminary data.</text>
</comment>
<sequence>MIQLFSSADLEHLFNRQLGPAYATVLRGGAAEPFYQAGRAGQAHTIWYTRDYFRSALHEIAHWCVAGPARREQDDYGYWYAPDGRTPTQQAQFEQVEVAPQALELLACAATGHRFRVSLDNLNGAGGVDETRFAAAVGQAAEARLRQRHGQRWDQWLQLLEQHYRNGVPLDAAAVTAVQQLPAYG</sequence>
<organism evidence="1 2">
    <name type="scientific">Isoalcanivorax beigongshangi</name>
    <dbReference type="NCBI Taxonomy" id="3238810"/>
    <lineage>
        <taxon>Bacteria</taxon>
        <taxon>Pseudomonadati</taxon>
        <taxon>Pseudomonadota</taxon>
        <taxon>Gammaproteobacteria</taxon>
        <taxon>Oceanospirillales</taxon>
        <taxon>Alcanivoracaceae</taxon>
        <taxon>Isoalcanivorax</taxon>
    </lineage>
</organism>
<dbReference type="EMBL" id="JBGCUO010000001">
    <property type="protein sequence ID" value="MEY1662240.1"/>
    <property type="molecule type" value="Genomic_DNA"/>
</dbReference>
<dbReference type="GO" id="GO:0003746">
    <property type="term" value="F:translation elongation factor activity"/>
    <property type="evidence" value="ECO:0007669"/>
    <property type="project" value="UniProtKB-KW"/>
</dbReference>
<evidence type="ECO:0000313" key="1">
    <source>
        <dbReference type="EMBL" id="MEY1662240.1"/>
    </source>
</evidence>
<name>A0ABV4AHE1_9GAMM</name>
<dbReference type="InterPro" id="IPR007411">
    <property type="entry name" value="EpmC"/>
</dbReference>
<accession>A0ABV4AHE1</accession>
<keyword evidence="1" id="KW-0648">Protein biosynthesis</keyword>
<dbReference type="Proteomes" id="UP001562065">
    <property type="component" value="Unassembled WGS sequence"/>
</dbReference>
<evidence type="ECO:0000313" key="2">
    <source>
        <dbReference type="Proteomes" id="UP001562065"/>
    </source>
</evidence>
<keyword evidence="2" id="KW-1185">Reference proteome</keyword>
<protein>
    <submittedName>
        <fullName evidence="1">Elongation factor P hydroxylase</fullName>
    </submittedName>
</protein>
<dbReference type="RefSeq" id="WP_369455478.1">
    <property type="nucleotide sequence ID" value="NZ_JBGCUO010000001.1"/>
</dbReference>
<keyword evidence="1" id="KW-0251">Elongation factor</keyword>
<gene>
    <name evidence="1" type="ORF">AB5I84_08780</name>
</gene>